<keyword evidence="2 5" id="KW-0812">Transmembrane</keyword>
<dbReference type="GO" id="GO:0016020">
    <property type="term" value="C:membrane"/>
    <property type="evidence" value="ECO:0007669"/>
    <property type="project" value="UniProtKB-SubCell"/>
</dbReference>
<dbReference type="InterPro" id="IPR050307">
    <property type="entry name" value="Sterol_Desaturase_Related"/>
</dbReference>
<proteinExistence type="predicted"/>
<protein>
    <recommendedName>
        <fullName evidence="6">Fatty acid hydroxylase domain-containing protein</fullName>
    </recommendedName>
</protein>
<evidence type="ECO:0000313" key="7">
    <source>
        <dbReference type="EMBL" id="CAE0374122.1"/>
    </source>
</evidence>
<feature type="transmembrane region" description="Helical" evidence="5">
    <location>
        <begin position="37"/>
        <end position="54"/>
    </location>
</feature>
<dbReference type="GO" id="GO:0008610">
    <property type="term" value="P:lipid biosynthetic process"/>
    <property type="evidence" value="ECO:0007669"/>
    <property type="project" value="InterPro"/>
</dbReference>
<accession>A0A7S3NPR6</accession>
<evidence type="ECO:0000256" key="3">
    <source>
        <dbReference type="ARBA" id="ARBA00022989"/>
    </source>
</evidence>
<comment type="subcellular location">
    <subcellularLocation>
        <location evidence="1">Membrane</location>
    </subcellularLocation>
</comment>
<dbReference type="EMBL" id="HBIJ01022782">
    <property type="protein sequence ID" value="CAE0374122.1"/>
    <property type="molecule type" value="Transcribed_RNA"/>
</dbReference>
<feature type="transmembrane region" description="Helical" evidence="5">
    <location>
        <begin position="157"/>
        <end position="176"/>
    </location>
</feature>
<evidence type="ECO:0000256" key="5">
    <source>
        <dbReference type="SAM" id="Phobius"/>
    </source>
</evidence>
<reference evidence="7" key="1">
    <citation type="submission" date="2021-01" db="EMBL/GenBank/DDBJ databases">
        <authorList>
            <person name="Corre E."/>
            <person name="Pelletier E."/>
            <person name="Niang G."/>
            <person name="Scheremetjew M."/>
            <person name="Finn R."/>
            <person name="Kale V."/>
            <person name="Holt S."/>
            <person name="Cochrane G."/>
            <person name="Meng A."/>
            <person name="Brown T."/>
            <person name="Cohen L."/>
        </authorList>
    </citation>
    <scope>NUCLEOTIDE SEQUENCE</scope>
    <source>
        <strain evidence="7">CCMP1510</strain>
    </source>
</reference>
<evidence type="ECO:0000256" key="2">
    <source>
        <dbReference type="ARBA" id="ARBA00022692"/>
    </source>
</evidence>
<dbReference type="Pfam" id="PF04116">
    <property type="entry name" value="FA_hydroxylase"/>
    <property type="match status" value="1"/>
</dbReference>
<organism evidence="7">
    <name type="scientific">Aureoumbra lagunensis</name>
    <dbReference type="NCBI Taxonomy" id="44058"/>
    <lineage>
        <taxon>Eukaryota</taxon>
        <taxon>Sar</taxon>
        <taxon>Stramenopiles</taxon>
        <taxon>Ochrophyta</taxon>
        <taxon>Pelagophyceae</taxon>
        <taxon>Pelagomonadales</taxon>
        <taxon>Aureoumbra</taxon>
    </lineage>
</organism>
<gene>
    <name evidence="7" type="ORF">ALAG00032_LOCUS14925</name>
</gene>
<name>A0A7S3NPR6_9STRA</name>
<evidence type="ECO:0000256" key="1">
    <source>
        <dbReference type="ARBA" id="ARBA00004370"/>
    </source>
</evidence>
<feature type="transmembrane region" description="Helical" evidence="5">
    <location>
        <begin position="113"/>
        <end position="137"/>
    </location>
</feature>
<feature type="domain" description="Fatty acid hydroxylase" evidence="6">
    <location>
        <begin position="164"/>
        <end position="296"/>
    </location>
</feature>
<dbReference type="GO" id="GO:0016491">
    <property type="term" value="F:oxidoreductase activity"/>
    <property type="evidence" value="ECO:0007669"/>
    <property type="project" value="InterPro"/>
</dbReference>
<feature type="transmembrane region" description="Helical" evidence="5">
    <location>
        <begin position="66"/>
        <end position="90"/>
    </location>
</feature>
<evidence type="ECO:0000256" key="4">
    <source>
        <dbReference type="ARBA" id="ARBA00023136"/>
    </source>
</evidence>
<keyword evidence="4 5" id="KW-0472">Membrane</keyword>
<keyword evidence="3 5" id="KW-1133">Transmembrane helix</keyword>
<dbReference type="GO" id="GO:0005506">
    <property type="term" value="F:iron ion binding"/>
    <property type="evidence" value="ECO:0007669"/>
    <property type="project" value="InterPro"/>
</dbReference>
<feature type="transmembrane region" description="Helical" evidence="5">
    <location>
        <begin position="222"/>
        <end position="241"/>
    </location>
</feature>
<dbReference type="InterPro" id="IPR006694">
    <property type="entry name" value="Fatty_acid_hydroxylase"/>
</dbReference>
<evidence type="ECO:0000259" key="6">
    <source>
        <dbReference type="Pfam" id="PF04116"/>
    </source>
</evidence>
<dbReference type="AlphaFoldDB" id="A0A7S3NPR6"/>
<dbReference type="PANTHER" id="PTHR11863">
    <property type="entry name" value="STEROL DESATURASE"/>
    <property type="match status" value="1"/>
</dbReference>
<sequence length="325" mass="36796">MSKTGGACFTPRMEPRPKYPSSLNIIQHTTREYLRDMIFGTVLVLALVPSYTALTQALVPRLGERIFFTIFGSIVHLGSFALTALPLVICDRMDWLKEYKIPRKPSQVASSNLLRALFIEMTIGHFISTPISLYLSYGLFKYFGMPSVMSEPSTSPIFLAWAFALAHFYNDVGFYWSHRLFHMPVLYKHIHKKHHNFVGTIAPAAEFAHIFEGLTANVIPTIAGILFFGRHCLIFWVWLALRLQQTYEAHSGYCFQGTWFDFFLLTHGDGAVEHDHHHTINRGNFGASWLDYLCGTMDSFVAAGGHATYLSLAHRAVYTARGSDM</sequence>